<organism evidence="3 4">
    <name type="scientific">Canariomyces notabilis</name>
    <dbReference type="NCBI Taxonomy" id="2074819"/>
    <lineage>
        <taxon>Eukaryota</taxon>
        <taxon>Fungi</taxon>
        <taxon>Dikarya</taxon>
        <taxon>Ascomycota</taxon>
        <taxon>Pezizomycotina</taxon>
        <taxon>Sordariomycetes</taxon>
        <taxon>Sordariomycetidae</taxon>
        <taxon>Sordariales</taxon>
        <taxon>Chaetomiaceae</taxon>
        <taxon>Canariomyces</taxon>
    </lineage>
</organism>
<dbReference type="GeneID" id="89934552"/>
<accession>A0AAN6TFX4</accession>
<protein>
    <submittedName>
        <fullName evidence="3">Uncharacterized protein</fullName>
    </submittedName>
</protein>
<gene>
    <name evidence="3" type="ORF">N656DRAFT_643683</name>
</gene>
<evidence type="ECO:0000313" key="3">
    <source>
        <dbReference type="EMBL" id="KAK4113125.1"/>
    </source>
</evidence>
<keyword evidence="4" id="KW-1185">Reference proteome</keyword>
<dbReference type="EMBL" id="MU853340">
    <property type="protein sequence ID" value="KAK4113125.1"/>
    <property type="molecule type" value="Genomic_DNA"/>
</dbReference>
<feature type="transmembrane region" description="Helical" evidence="1">
    <location>
        <begin position="96"/>
        <end position="118"/>
    </location>
</feature>
<keyword evidence="1" id="KW-0812">Transmembrane</keyword>
<feature type="chain" id="PRO_5043048551" evidence="2">
    <location>
        <begin position="29"/>
        <end position="141"/>
    </location>
</feature>
<keyword evidence="2" id="KW-0732">Signal</keyword>
<dbReference type="Proteomes" id="UP001302812">
    <property type="component" value="Unassembled WGS sequence"/>
</dbReference>
<reference evidence="3" key="2">
    <citation type="submission" date="2023-05" db="EMBL/GenBank/DDBJ databases">
        <authorList>
            <consortium name="Lawrence Berkeley National Laboratory"/>
            <person name="Steindorff A."/>
            <person name="Hensen N."/>
            <person name="Bonometti L."/>
            <person name="Westerberg I."/>
            <person name="Brannstrom I.O."/>
            <person name="Guillou S."/>
            <person name="Cros-Aarteil S."/>
            <person name="Calhoun S."/>
            <person name="Haridas S."/>
            <person name="Kuo A."/>
            <person name="Mondo S."/>
            <person name="Pangilinan J."/>
            <person name="Riley R."/>
            <person name="Labutti K."/>
            <person name="Andreopoulos B."/>
            <person name="Lipzen A."/>
            <person name="Chen C."/>
            <person name="Yanf M."/>
            <person name="Daum C."/>
            <person name="Ng V."/>
            <person name="Clum A."/>
            <person name="Ohm R."/>
            <person name="Martin F."/>
            <person name="Silar P."/>
            <person name="Natvig D."/>
            <person name="Lalanne C."/>
            <person name="Gautier V."/>
            <person name="Ament-Velasquez S.L."/>
            <person name="Kruys A."/>
            <person name="Hutchinson M.I."/>
            <person name="Powell A.J."/>
            <person name="Barry K."/>
            <person name="Miller A.N."/>
            <person name="Grigoriev I.V."/>
            <person name="Debuchy R."/>
            <person name="Gladieux P."/>
            <person name="Thoren M.H."/>
            <person name="Johannesson H."/>
        </authorList>
    </citation>
    <scope>NUCLEOTIDE SEQUENCE</scope>
    <source>
        <strain evidence="3">CBS 508.74</strain>
    </source>
</reference>
<sequence length="141" mass="16034">MHMQNTSESSSALLVLSDLLLLRYRLLPCCMYIALPWVIARLHLDGWRGCAVRHTSAFVSTLSYVRYAWLLVWMGSRRLVRQPMVLSCIGSIMRHIGYLLVAWTLLLRLCPLPVGVYIQSNSRVGSEIQVLAGVWCMHVCT</sequence>
<evidence type="ECO:0000256" key="2">
    <source>
        <dbReference type="SAM" id="SignalP"/>
    </source>
</evidence>
<dbReference type="AlphaFoldDB" id="A0AAN6TFX4"/>
<keyword evidence="1" id="KW-0472">Membrane</keyword>
<feature type="transmembrane region" description="Helical" evidence="1">
    <location>
        <begin position="12"/>
        <end position="35"/>
    </location>
</feature>
<comment type="caution">
    <text evidence="3">The sequence shown here is derived from an EMBL/GenBank/DDBJ whole genome shotgun (WGS) entry which is preliminary data.</text>
</comment>
<keyword evidence="1" id="KW-1133">Transmembrane helix</keyword>
<feature type="transmembrane region" description="Helical" evidence="1">
    <location>
        <begin position="55"/>
        <end position="75"/>
    </location>
</feature>
<dbReference type="RefSeq" id="XP_064670695.1">
    <property type="nucleotide sequence ID" value="XM_064810427.1"/>
</dbReference>
<evidence type="ECO:0000313" key="4">
    <source>
        <dbReference type="Proteomes" id="UP001302812"/>
    </source>
</evidence>
<proteinExistence type="predicted"/>
<feature type="signal peptide" evidence="2">
    <location>
        <begin position="1"/>
        <end position="28"/>
    </location>
</feature>
<name>A0AAN6TFX4_9PEZI</name>
<evidence type="ECO:0000256" key="1">
    <source>
        <dbReference type="SAM" id="Phobius"/>
    </source>
</evidence>
<reference evidence="3" key="1">
    <citation type="journal article" date="2023" name="Mol. Phylogenet. Evol.">
        <title>Genome-scale phylogeny and comparative genomics of the fungal order Sordariales.</title>
        <authorList>
            <person name="Hensen N."/>
            <person name="Bonometti L."/>
            <person name="Westerberg I."/>
            <person name="Brannstrom I.O."/>
            <person name="Guillou S."/>
            <person name="Cros-Aarteil S."/>
            <person name="Calhoun S."/>
            <person name="Haridas S."/>
            <person name="Kuo A."/>
            <person name="Mondo S."/>
            <person name="Pangilinan J."/>
            <person name="Riley R."/>
            <person name="LaButti K."/>
            <person name="Andreopoulos B."/>
            <person name="Lipzen A."/>
            <person name="Chen C."/>
            <person name="Yan M."/>
            <person name="Daum C."/>
            <person name="Ng V."/>
            <person name="Clum A."/>
            <person name="Steindorff A."/>
            <person name="Ohm R.A."/>
            <person name="Martin F."/>
            <person name="Silar P."/>
            <person name="Natvig D.O."/>
            <person name="Lalanne C."/>
            <person name="Gautier V."/>
            <person name="Ament-Velasquez S.L."/>
            <person name="Kruys A."/>
            <person name="Hutchinson M.I."/>
            <person name="Powell A.J."/>
            <person name="Barry K."/>
            <person name="Miller A.N."/>
            <person name="Grigoriev I.V."/>
            <person name="Debuchy R."/>
            <person name="Gladieux P."/>
            <person name="Hiltunen Thoren M."/>
            <person name="Johannesson H."/>
        </authorList>
    </citation>
    <scope>NUCLEOTIDE SEQUENCE</scope>
    <source>
        <strain evidence="3">CBS 508.74</strain>
    </source>
</reference>